<evidence type="ECO:0000256" key="1">
    <source>
        <dbReference type="SAM" id="SignalP"/>
    </source>
</evidence>
<protein>
    <recommendedName>
        <fullName evidence="3">DUF3887 domain-containing protein</fullName>
    </recommendedName>
</protein>
<feature type="signal peptide" evidence="1">
    <location>
        <begin position="1"/>
        <end position="21"/>
    </location>
</feature>
<organism evidence="2">
    <name type="scientific">uncultured Sulfurovum sp</name>
    <dbReference type="NCBI Taxonomy" id="269237"/>
    <lineage>
        <taxon>Bacteria</taxon>
        <taxon>Pseudomonadati</taxon>
        <taxon>Campylobacterota</taxon>
        <taxon>Epsilonproteobacteria</taxon>
        <taxon>Campylobacterales</taxon>
        <taxon>Sulfurovaceae</taxon>
        <taxon>Sulfurovum</taxon>
        <taxon>environmental samples</taxon>
    </lineage>
</organism>
<name>A0A6S6U188_9BACT</name>
<accession>A0A6S6U188</accession>
<keyword evidence="1" id="KW-0732">Signal</keyword>
<reference evidence="2" key="1">
    <citation type="submission" date="2020-01" db="EMBL/GenBank/DDBJ databases">
        <authorList>
            <person name="Meier V. D."/>
            <person name="Meier V D."/>
        </authorList>
    </citation>
    <scope>NUCLEOTIDE SEQUENCE</scope>
    <source>
        <strain evidence="2">HLG_WM_MAG_01</strain>
    </source>
</reference>
<gene>
    <name evidence="2" type="ORF">HELGO_WM854</name>
</gene>
<dbReference type="EMBL" id="CACVAS010000117">
    <property type="protein sequence ID" value="CAA6822960.1"/>
    <property type="molecule type" value="Genomic_DNA"/>
</dbReference>
<sequence length="136" mass="16228">MKIIYTILLLVGMTCNLYANKANEYPDNFMKNLIDEKYDFAIDNYFTSNPLILNKKQQIIMLKSQIQNIMNIFGKTTEYELAFEETLSPSIKRFVYVLKHTHHPTIWEFFVYKPKDKWIASSMSFKDSFNILNKYQ</sequence>
<evidence type="ECO:0008006" key="3">
    <source>
        <dbReference type="Google" id="ProtNLM"/>
    </source>
</evidence>
<proteinExistence type="predicted"/>
<dbReference type="AlphaFoldDB" id="A0A6S6U188"/>
<feature type="chain" id="PRO_5028395994" description="DUF3887 domain-containing protein" evidence="1">
    <location>
        <begin position="22"/>
        <end position="136"/>
    </location>
</feature>
<evidence type="ECO:0000313" key="2">
    <source>
        <dbReference type="EMBL" id="CAA6822960.1"/>
    </source>
</evidence>